<reference evidence="5 6" key="1">
    <citation type="submission" date="2016-10" db="EMBL/GenBank/DDBJ databases">
        <authorList>
            <person name="de Groot N.N."/>
        </authorList>
    </citation>
    <scope>NUCLEOTIDE SEQUENCE [LARGE SCALE GENOMIC DNA]</scope>
    <source>
        <strain evidence="5 6">DSM 15893</strain>
    </source>
</reference>
<dbReference type="PANTHER" id="PTHR16263">
    <property type="entry name" value="TETRATRICOPEPTIDE REPEAT PROTEIN 38"/>
    <property type="match status" value="1"/>
</dbReference>
<protein>
    <recommendedName>
        <fullName evidence="2">Tetratricopeptide repeat protein 38</fullName>
    </recommendedName>
</protein>
<dbReference type="EMBL" id="FOWR01000051">
    <property type="protein sequence ID" value="SFQ21577.1"/>
    <property type="molecule type" value="Genomic_DNA"/>
</dbReference>
<dbReference type="InterPro" id="IPR011990">
    <property type="entry name" value="TPR-like_helical_dom_sf"/>
</dbReference>
<dbReference type="CDD" id="cd05804">
    <property type="entry name" value="StaR_like"/>
    <property type="match status" value="1"/>
</dbReference>
<dbReference type="InterPro" id="IPR033891">
    <property type="entry name" value="TTC38"/>
</dbReference>
<dbReference type="RefSeq" id="WP_017013775.1">
    <property type="nucleotide sequence ID" value="NZ_FOWR01000051.1"/>
</dbReference>
<comment type="similarity">
    <text evidence="1">Belongs to the TTC38 family.</text>
</comment>
<name>A0A1I5WPR6_9GAMM</name>
<dbReference type="OrthoDB" id="9815900at2"/>
<dbReference type="GeneID" id="35869936"/>
<dbReference type="SUPFAM" id="SSF48452">
    <property type="entry name" value="TPR-like"/>
    <property type="match status" value="1"/>
</dbReference>
<dbReference type="PANTHER" id="PTHR16263:SF4">
    <property type="entry name" value="TETRATRICOPEPTIDE REPEAT PROTEIN 38"/>
    <property type="match status" value="1"/>
</dbReference>
<proteinExistence type="inferred from homology"/>
<sequence length="457" mass="52515">MNKDSRGLSYSGTDQAGIAKFEEAMAWNFDYRPNGLEKVDALLEAYPNFVMAWVLKGYSIASEGRFEALSNIPLTFVENSSIRIASTPRERKHVLALAAYVQGDIKKSVEIWADILNEWPLDLLAFRQTTGNLFWMGQRQRLVDTASKIAPYWTENTPGYGYFIGAFSFALEEVGEYSLAEKYARRAVEINPSDMWAVHSMAHVLEMNARTDEGIAWIEERHERLPKHNAFVGHIWWHLGLFHLEQGHTEKVLSLFDEYIYPEASSFYLNIQNGASLLKRLEFVGVDVGNRWERLYTGVKDSVGDYLYLFTELHTAMILSRSGNAFQLSQLHSSLSDWSKLRYANETEIAQQLVSGIAAYEGKEYAMASEKILPQRYNLSVLGGSHAQQDILTQYLIDAEYKNGHVHTVTGLMKERVSRRTQWDQKPERFMEMWQKIEAMKDGMSDDIFRQLLRKVQ</sequence>
<dbReference type="AlphaFoldDB" id="A0A1I5WPR6"/>
<evidence type="ECO:0000313" key="6">
    <source>
        <dbReference type="Proteomes" id="UP000182692"/>
    </source>
</evidence>
<keyword evidence="4" id="KW-0802">TPR repeat</keyword>
<accession>A0A1I5WPR6</accession>
<evidence type="ECO:0000256" key="1">
    <source>
        <dbReference type="ARBA" id="ARBA00005857"/>
    </source>
</evidence>
<evidence type="ECO:0000256" key="2">
    <source>
        <dbReference type="ARBA" id="ARBA00019992"/>
    </source>
</evidence>
<dbReference type="STRING" id="1121869.SAMN03084138_04390"/>
<dbReference type="Gene3D" id="1.25.40.10">
    <property type="entry name" value="Tetratricopeptide repeat domain"/>
    <property type="match status" value="1"/>
</dbReference>
<keyword evidence="3" id="KW-0677">Repeat</keyword>
<dbReference type="Proteomes" id="UP000182692">
    <property type="component" value="Unassembled WGS sequence"/>
</dbReference>
<evidence type="ECO:0000256" key="3">
    <source>
        <dbReference type="ARBA" id="ARBA00022737"/>
    </source>
</evidence>
<evidence type="ECO:0000313" key="5">
    <source>
        <dbReference type="EMBL" id="SFQ21577.1"/>
    </source>
</evidence>
<organism evidence="5 6">
    <name type="scientific">Enterovibrio norvegicus DSM 15893</name>
    <dbReference type="NCBI Taxonomy" id="1121869"/>
    <lineage>
        <taxon>Bacteria</taxon>
        <taxon>Pseudomonadati</taxon>
        <taxon>Pseudomonadota</taxon>
        <taxon>Gammaproteobacteria</taxon>
        <taxon>Vibrionales</taxon>
        <taxon>Vibrionaceae</taxon>
        <taxon>Enterovibrio</taxon>
    </lineage>
</organism>
<gene>
    <name evidence="5" type="ORF">SAMN03084138_04390</name>
</gene>
<evidence type="ECO:0000256" key="4">
    <source>
        <dbReference type="ARBA" id="ARBA00022803"/>
    </source>
</evidence>